<dbReference type="PROSITE" id="PS01068">
    <property type="entry name" value="OMPA_1"/>
    <property type="match status" value="1"/>
</dbReference>
<dbReference type="InterPro" id="IPR006690">
    <property type="entry name" value="OMPA-like_CS"/>
</dbReference>
<dbReference type="PANTHER" id="PTHR30329:SF21">
    <property type="entry name" value="LIPOPROTEIN YIAD-RELATED"/>
    <property type="match status" value="1"/>
</dbReference>
<dbReference type="AlphaFoldDB" id="A0ABC9SGE3"/>
<gene>
    <name evidence="8" type="ORF">LEP1GSC056_2536</name>
</gene>
<dbReference type="InterPro" id="IPR036737">
    <property type="entry name" value="OmpA-like_sf"/>
</dbReference>
<dbReference type="GO" id="GO:0009279">
    <property type="term" value="C:cell outer membrane"/>
    <property type="evidence" value="ECO:0007669"/>
    <property type="project" value="UniProtKB-SubCell"/>
</dbReference>
<feature type="domain" description="OmpA-like" evidence="7">
    <location>
        <begin position="567"/>
        <end position="685"/>
    </location>
</feature>
<dbReference type="InterPro" id="IPR011659">
    <property type="entry name" value="WD40"/>
</dbReference>
<evidence type="ECO:0000256" key="4">
    <source>
        <dbReference type="PROSITE-ProRule" id="PRU00473"/>
    </source>
</evidence>
<dbReference type="Gene3D" id="3.30.1330.60">
    <property type="entry name" value="OmpA-like domain"/>
    <property type="match status" value="1"/>
</dbReference>
<sequence>MPRKSRIKDFRNFTEIKRMRSKLQVMLILSILGFLSFTDLKAKDSLKKLDDAASWIPVRKQNSIQFASQQEKLKNTTANLSDRETPNTESGYKLLIGKILQFGKLLSTENAYISIESNEITSELSKLNDKTVRILCSMRGSTCNPIRYEIYPFLNSKEIEPWAIKKIPDYVNHNIFAFNPTVSPDGKYLFWTAYIKQGKSGTQKIWYSKLDEKGFWEDGKEMNAPLNNEMPSAVISALPGGNELFVFGTFGEKELLDELGKDFEVKGELAARSSKNSNEYRKKIEELRAEYDEKTKQITRRVPLYKSFKEKDSWSKPSILKFPDFYNLYRKKNDSSQEIFGGSTLSSSGRILIYSSQHKDSKGKLDLYVSKMSSDGTFPLGTNLGEVVNTDHEEMAPFLASDDRTLYFSSDGRKGISIYMTKRIGDGWDQWTKPTEVSENLKGVNFFSIPANSDWAYISKNGQLFMAYLPKEMRPEKVVVVNGKVTDTEGNPLSADIHYESLKSHEKIGSTKSDPSTGNFSIILPFGENYGFYAQKKGYLPVSQNLNLNSKKNFSEKVEVLLQLPRIEERGTIQINNLFFESKSFRIIPESEPELNRLAEIMKENPDIKIQIEGHTDNVGKKKDNLLLSEKRAIAIAEYLSQKHSIPTERIKTRGFGDSLPLSKNDSEEGRRKNRRVNFTILKSK</sequence>
<dbReference type="InterPro" id="IPR050330">
    <property type="entry name" value="Bact_OuterMem_StrucFunc"/>
</dbReference>
<dbReference type="InterPro" id="IPR008969">
    <property type="entry name" value="CarboxyPept-like_regulatory"/>
</dbReference>
<dbReference type="InterPro" id="IPR006665">
    <property type="entry name" value="OmpA-like"/>
</dbReference>
<evidence type="ECO:0000256" key="5">
    <source>
        <dbReference type="SAM" id="Coils"/>
    </source>
</evidence>
<dbReference type="Gene3D" id="2.60.40.1120">
    <property type="entry name" value="Carboxypeptidase-like, regulatory domain"/>
    <property type="match status" value="1"/>
</dbReference>
<dbReference type="Proteomes" id="UP000012166">
    <property type="component" value="Unassembled WGS sequence"/>
</dbReference>
<organism evidence="8 9">
    <name type="scientific">Leptospira borgpetersenii str. Brem 328</name>
    <dbReference type="NCBI Taxonomy" id="1049780"/>
    <lineage>
        <taxon>Bacteria</taxon>
        <taxon>Pseudomonadati</taxon>
        <taxon>Spirochaetota</taxon>
        <taxon>Spirochaetia</taxon>
        <taxon>Leptospirales</taxon>
        <taxon>Leptospiraceae</taxon>
        <taxon>Leptospira</taxon>
    </lineage>
</organism>
<comment type="caution">
    <text evidence="8">The sequence shown here is derived from an EMBL/GenBank/DDBJ whole genome shotgun (WGS) entry which is preliminary data.</text>
</comment>
<evidence type="ECO:0000259" key="7">
    <source>
        <dbReference type="PROSITE" id="PS51123"/>
    </source>
</evidence>
<dbReference type="InterPro" id="IPR006664">
    <property type="entry name" value="OMP_bac"/>
</dbReference>
<evidence type="ECO:0000313" key="8">
    <source>
        <dbReference type="EMBL" id="EMN16825.1"/>
    </source>
</evidence>
<evidence type="ECO:0000256" key="2">
    <source>
        <dbReference type="ARBA" id="ARBA00023136"/>
    </source>
</evidence>
<dbReference type="CDD" id="cd07185">
    <property type="entry name" value="OmpA_C-like"/>
    <property type="match status" value="1"/>
</dbReference>
<keyword evidence="5" id="KW-0175">Coiled coil</keyword>
<proteinExistence type="predicted"/>
<keyword evidence="2 4" id="KW-0472">Membrane</keyword>
<evidence type="ECO:0000256" key="3">
    <source>
        <dbReference type="ARBA" id="ARBA00023237"/>
    </source>
</evidence>
<protein>
    <submittedName>
        <fullName evidence="8">OmpA family protein</fullName>
    </submittedName>
</protein>
<feature type="region of interest" description="Disordered" evidence="6">
    <location>
        <begin position="653"/>
        <end position="674"/>
    </location>
</feature>
<dbReference type="SUPFAM" id="SSF82171">
    <property type="entry name" value="DPP6 N-terminal domain-like"/>
    <property type="match status" value="1"/>
</dbReference>
<dbReference type="PRINTS" id="PR01021">
    <property type="entry name" value="OMPADOMAIN"/>
</dbReference>
<evidence type="ECO:0000256" key="1">
    <source>
        <dbReference type="ARBA" id="ARBA00004442"/>
    </source>
</evidence>
<accession>A0ABC9SGE3</accession>
<reference evidence="8 9" key="1">
    <citation type="submission" date="2013-01" db="EMBL/GenBank/DDBJ databases">
        <authorList>
            <person name="Harkins D.M."/>
            <person name="Durkin A.S."/>
            <person name="Brinkac L.M."/>
            <person name="Haft D.H."/>
            <person name="Selengut J.D."/>
            <person name="Sanka R."/>
            <person name="DePew J."/>
            <person name="Purushe J."/>
            <person name="Hartskeerl R.A."/>
            <person name="Ahmed A."/>
            <person name="van der Linden H."/>
            <person name="Goris M.G.A."/>
            <person name="Vinetz J.M."/>
            <person name="Sutton G.G."/>
            <person name="Nierman W.C."/>
            <person name="Fouts D.E."/>
        </authorList>
    </citation>
    <scope>NUCLEOTIDE SEQUENCE [LARGE SCALE GENOMIC DNA]</scope>
    <source>
        <strain evidence="8 9">Brem 328</strain>
    </source>
</reference>
<name>A0ABC9SGE3_LEPBO</name>
<keyword evidence="3" id="KW-0998">Cell outer membrane</keyword>
<dbReference type="PANTHER" id="PTHR30329">
    <property type="entry name" value="STATOR ELEMENT OF FLAGELLAR MOTOR COMPLEX"/>
    <property type="match status" value="1"/>
</dbReference>
<feature type="coiled-coil region" evidence="5">
    <location>
        <begin position="270"/>
        <end position="297"/>
    </location>
</feature>
<dbReference type="PROSITE" id="PS51123">
    <property type="entry name" value="OMPA_2"/>
    <property type="match status" value="1"/>
</dbReference>
<evidence type="ECO:0000256" key="6">
    <source>
        <dbReference type="SAM" id="MobiDB-lite"/>
    </source>
</evidence>
<dbReference type="EMBL" id="AHMS02000031">
    <property type="protein sequence ID" value="EMN16825.1"/>
    <property type="molecule type" value="Genomic_DNA"/>
</dbReference>
<comment type="subcellular location">
    <subcellularLocation>
        <location evidence="1">Cell outer membrane</location>
    </subcellularLocation>
</comment>
<evidence type="ECO:0000313" key="9">
    <source>
        <dbReference type="Proteomes" id="UP000012166"/>
    </source>
</evidence>
<dbReference type="SUPFAM" id="SSF103088">
    <property type="entry name" value="OmpA-like"/>
    <property type="match status" value="1"/>
</dbReference>
<dbReference type="Pfam" id="PF00691">
    <property type="entry name" value="OmpA"/>
    <property type="match status" value="1"/>
</dbReference>
<dbReference type="SUPFAM" id="SSF49464">
    <property type="entry name" value="Carboxypeptidase regulatory domain-like"/>
    <property type="match status" value="1"/>
</dbReference>
<dbReference type="Pfam" id="PF07676">
    <property type="entry name" value="PD40"/>
    <property type="match status" value="3"/>
</dbReference>